<name>A0A6J4K719_9CHLR</name>
<gene>
    <name evidence="1" type="ORF">AVDCRST_MAG93-4307</name>
</gene>
<dbReference type="InterPro" id="IPR011049">
    <property type="entry name" value="Serralysin-like_metalloprot_C"/>
</dbReference>
<organism evidence="1">
    <name type="scientific">uncultured Chloroflexia bacterium</name>
    <dbReference type="NCBI Taxonomy" id="1672391"/>
    <lineage>
        <taxon>Bacteria</taxon>
        <taxon>Bacillati</taxon>
        <taxon>Chloroflexota</taxon>
        <taxon>Chloroflexia</taxon>
        <taxon>environmental samples</taxon>
    </lineage>
</organism>
<proteinExistence type="predicted"/>
<dbReference type="SUPFAM" id="SSF51120">
    <property type="entry name" value="beta-Roll"/>
    <property type="match status" value="1"/>
</dbReference>
<feature type="non-terminal residue" evidence="1">
    <location>
        <position position="1"/>
    </location>
</feature>
<evidence type="ECO:0000313" key="1">
    <source>
        <dbReference type="EMBL" id="CAA9296709.1"/>
    </source>
</evidence>
<dbReference type="AlphaFoldDB" id="A0A6J4K719"/>
<reference evidence="1" key="1">
    <citation type="submission" date="2020-02" db="EMBL/GenBank/DDBJ databases">
        <authorList>
            <person name="Meier V. D."/>
        </authorList>
    </citation>
    <scope>NUCLEOTIDE SEQUENCE</scope>
    <source>
        <strain evidence="1">AVDCRST_MAG93</strain>
    </source>
</reference>
<protein>
    <submittedName>
        <fullName evidence="1">Uncharacterized protein</fullName>
    </submittedName>
</protein>
<dbReference type="EMBL" id="CADCTR010001450">
    <property type="protein sequence ID" value="CAA9296709.1"/>
    <property type="molecule type" value="Genomic_DNA"/>
</dbReference>
<accession>A0A6J4K719</accession>
<sequence length="85" mass="8881">AHQVLFEQVGDGVSDRLIAQGGHDHLDARSYTNDRDVAKGSGGHDLLRVNDGDALDAAVGGPGYDVCVVDAAIEAADTCQTVVYR</sequence>